<proteinExistence type="predicted"/>
<keyword evidence="1" id="KW-0812">Transmembrane</keyword>
<dbReference type="AlphaFoldDB" id="A0A4P9Z865"/>
<dbReference type="InterPro" id="IPR021829">
    <property type="entry name" value="DUF3419"/>
</dbReference>
<dbReference type="Proteomes" id="UP000268321">
    <property type="component" value="Unassembled WGS sequence"/>
</dbReference>
<feature type="domain" description="Methyltransferase" evidence="2">
    <location>
        <begin position="109"/>
        <end position="204"/>
    </location>
</feature>
<reference evidence="4" key="1">
    <citation type="journal article" date="2018" name="Nat. Microbiol.">
        <title>Leveraging single-cell genomics to expand the fungal tree of life.</title>
        <authorList>
            <person name="Ahrendt S.R."/>
            <person name="Quandt C.A."/>
            <person name="Ciobanu D."/>
            <person name="Clum A."/>
            <person name="Salamov A."/>
            <person name="Andreopoulos B."/>
            <person name="Cheng J.F."/>
            <person name="Woyke T."/>
            <person name="Pelin A."/>
            <person name="Henrissat B."/>
            <person name="Reynolds N.K."/>
            <person name="Benny G.L."/>
            <person name="Smith M.E."/>
            <person name="James T.Y."/>
            <person name="Grigoriev I.V."/>
        </authorList>
    </citation>
    <scope>NUCLEOTIDE SEQUENCE [LARGE SCALE GENOMIC DNA]</scope>
    <source>
        <strain evidence="4">Baker2002</strain>
    </source>
</reference>
<dbReference type="OrthoDB" id="10253390at2759"/>
<sequence length="780" mass="89085">MSDFFLASNIPEIVLGGLVALVALMMVSTRIDRSVRAAFVFLWAFFLKLLFARTHKHRGRHQQQALELLYGNQAHVYDATRRLLLKGREECLQLAVAHLPKPVRRLVWVDIGGGTGSNIETMHHILPLDKHFAAVYLVDLSTSLCAVARQRFAGKSWARNVVVLEADACDFTIDRTHVDLITFSYSLLMIPMFNSVVDRAQALLEKTSGIIACVDFGIQSADTCVGRANTVGGQVNRNMPWLLRNFWRIWFEADKVYLDSARRNYLEYKFGTLKSFNAYNSVLGMIPYYVWVGCDKDRSRSLLHRINCLATESPYLAPADDARCMENTYLLENTRGNKTQCDIPVSKGHEAALSNIRHNLPFPSIYYQKNPWRVYFSEFNPLYRQFRNQYIYAFTWEDPREDHDILNFSSKDTVLAITSAGDNILAYACLPEPPAKIHAVDINPCQNHLLELKLAALKSLTQDQIWKMFGEGRINGFRNLLVNRLSAEMSSDAFQYWMDKGDKTFGPNTRGLYDTGSTRWALRLARAAFSLFGLSSYVDELCSCTNMKDQIRLWETKVKPLLFNPLVVTILVGNPVFLWKALGVPANQAEMIGDSVLKYVIDTLEPIAYRSLISTDNYFYYLCLKGNYACNNCPAYLTEKGYRNLTIKRTDGKMSIDNIRIHTDTLNDVFARLNQKSITIAIIMDHMDWFRPKLEDAKNEILAVHKCLVVGGRVMLRSAAQYPWYIKTFEQCGFKCKPAGIRHSGQSIDRINMYTSTWVCTKQDDARAPKPRRRMSSLKI</sequence>
<feature type="transmembrane region" description="Helical" evidence="1">
    <location>
        <begin position="34"/>
        <end position="52"/>
    </location>
</feature>
<dbReference type="InterPro" id="IPR041698">
    <property type="entry name" value="Methyltransf_25"/>
</dbReference>
<dbReference type="Gene3D" id="3.40.50.150">
    <property type="entry name" value="Vaccinia Virus protein VP39"/>
    <property type="match status" value="1"/>
</dbReference>
<protein>
    <recommendedName>
        <fullName evidence="2">Methyltransferase domain-containing protein</fullName>
    </recommendedName>
</protein>
<keyword evidence="1" id="KW-0472">Membrane</keyword>
<name>A0A4P9Z865_9ASCO</name>
<feature type="transmembrane region" description="Helical" evidence="1">
    <location>
        <begin position="6"/>
        <end position="27"/>
    </location>
</feature>
<evidence type="ECO:0000259" key="2">
    <source>
        <dbReference type="Pfam" id="PF13649"/>
    </source>
</evidence>
<keyword evidence="1" id="KW-1133">Transmembrane helix</keyword>
<dbReference type="PANTHER" id="PTHR47473:SF1">
    <property type="entry name" value="METHYLTRANSFERASE DOMAIN-CONTAINING PROTEIN"/>
    <property type="match status" value="1"/>
</dbReference>
<gene>
    <name evidence="3" type="ORF">METBISCDRAFT_20503</name>
</gene>
<evidence type="ECO:0000313" key="4">
    <source>
        <dbReference type="Proteomes" id="UP000268321"/>
    </source>
</evidence>
<organism evidence="3 4">
    <name type="scientific">Metschnikowia bicuspidata</name>
    <dbReference type="NCBI Taxonomy" id="27322"/>
    <lineage>
        <taxon>Eukaryota</taxon>
        <taxon>Fungi</taxon>
        <taxon>Dikarya</taxon>
        <taxon>Ascomycota</taxon>
        <taxon>Saccharomycotina</taxon>
        <taxon>Pichiomycetes</taxon>
        <taxon>Metschnikowiaceae</taxon>
        <taxon>Metschnikowia</taxon>
    </lineage>
</organism>
<dbReference type="Pfam" id="PF13649">
    <property type="entry name" value="Methyltransf_25"/>
    <property type="match status" value="1"/>
</dbReference>
<dbReference type="PANTHER" id="PTHR47473">
    <property type="entry name" value="BTA1P"/>
    <property type="match status" value="1"/>
</dbReference>
<evidence type="ECO:0000313" key="3">
    <source>
        <dbReference type="EMBL" id="RKP28422.1"/>
    </source>
</evidence>
<accession>A0A4P9Z865</accession>
<dbReference type="InterPro" id="IPR029063">
    <property type="entry name" value="SAM-dependent_MTases_sf"/>
</dbReference>
<dbReference type="SUPFAM" id="SSF53335">
    <property type="entry name" value="S-adenosyl-L-methionine-dependent methyltransferases"/>
    <property type="match status" value="1"/>
</dbReference>
<keyword evidence="4" id="KW-1185">Reference proteome</keyword>
<evidence type="ECO:0000256" key="1">
    <source>
        <dbReference type="SAM" id="Phobius"/>
    </source>
</evidence>
<dbReference type="Pfam" id="PF11899">
    <property type="entry name" value="DUF3419"/>
    <property type="match status" value="1"/>
</dbReference>
<dbReference type="EMBL" id="ML004898">
    <property type="protein sequence ID" value="RKP28422.1"/>
    <property type="molecule type" value="Genomic_DNA"/>
</dbReference>
<dbReference type="CDD" id="cd02440">
    <property type="entry name" value="AdoMet_MTases"/>
    <property type="match status" value="1"/>
</dbReference>